<accession>A0A6C7E3T4</accession>
<gene>
    <name evidence="2" type="ORF">YM304_09790</name>
</gene>
<dbReference type="Gene3D" id="2.130.10.10">
    <property type="entry name" value="YVTN repeat-like/Quinoprotein amine dehydrogenase"/>
    <property type="match status" value="1"/>
</dbReference>
<dbReference type="AlphaFoldDB" id="A0A6C7E3T4"/>
<name>A0A6C7E3T4_ILUCY</name>
<feature type="region of interest" description="Disordered" evidence="1">
    <location>
        <begin position="167"/>
        <end position="216"/>
    </location>
</feature>
<dbReference type="InterPro" id="IPR011048">
    <property type="entry name" value="Haem_d1_sf"/>
</dbReference>
<evidence type="ECO:0000313" key="2">
    <source>
        <dbReference type="EMBL" id="BAN01293.1"/>
    </source>
</evidence>
<dbReference type="RefSeq" id="WP_015440540.1">
    <property type="nucleotide sequence ID" value="NC_020520.1"/>
</dbReference>
<proteinExistence type="predicted"/>
<dbReference type="KEGG" id="aym:YM304_09790"/>
<keyword evidence="3" id="KW-1185">Reference proteome</keyword>
<organism evidence="2 3">
    <name type="scientific">Ilumatobacter coccineus (strain NBRC 103263 / KCTC 29153 / YM16-304)</name>
    <dbReference type="NCBI Taxonomy" id="1313172"/>
    <lineage>
        <taxon>Bacteria</taxon>
        <taxon>Bacillati</taxon>
        <taxon>Actinomycetota</taxon>
        <taxon>Acidimicrobiia</taxon>
        <taxon>Acidimicrobiales</taxon>
        <taxon>Ilumatobacteraceae</taxon>
        <taxon>Ilumatobacter</taxon>
    </lineage>
</organism>
<feature type="compositionally biased region" description="Low complexity" evidence="1">
    <location>
        <begin position="170"/>
        <end position="200"/>
    </location>
</feature>
<dbReference type="SUPFAM" id="SSF51004">
    <property type="entry name" value="C-terminal (heme d1) domain of cytochrome cd1-nitrite reductase"/>
    <property type="match status" value="1"/>
</dbReference>
<evidence type="ECO:0000313" key="3">
    <source>
        <dbReference type="Proteomes" id="UP000011863"/>
    </source>
</evidence>
<protein>
    <submittedName>
        <fullName evidence="2">Uncharacterized protein</fullName>
    </submittedName>
</protein>
<dbReference type="Proteomes" id="UP000011863">
    <property type="component" value="Chromosome"/>
</dbReference>
<evidence type="ECO:0000256" key="1">
    <source>
        <dbReference type="SAM" id="MobiDB-lite"/>
    </source>
</evidence>
<reference evidence="2 3" key="1">
    <citation type="journal article" date="2013" name="Int. J. Syst. Evol. Microbiol.">
        <title>Ilumatobacter nonamiense sp. nov. and Ilumatobacter coccineum sp. nov., isolated from seashore sand.</title>
        <authorList>
            <person name="Matsumoto A."/>
            <person name="Kasai H."/>
            <person name="Matsuo Y."/>
            <person name="Shizuri Y."/>
            <person name="Ichikawa N."/>
            <person name="Fujita N."/>
            <person name="Omura S."/>
            <person name="Takahashi Y."/>
        </authorList>
    </citation>
    <scope>NUCLEOTIDE SEQUENCE [LARGE SCALE GENOMIC DNA]</scope>
    <source>
        <strain evidence="3">NBRC 103263 / KCTC 29153 / YM16-304</strain>
    </source>
</reference>
<sequence>MMSTRLAQLTTVAALAVTGAVIGTQFVSGAGESSESIFVSITPCRLVDTRPGDINVGPRDTKIGPDETATFTAWGTGDADSPCDIPATATAIATNTVAIAPTARSFMTLYPGDVDNPGTANLNYTAGQAPTPNAANVPLSPTGTFNVFNAFGDVHVVIDINGYYQPATSDAPAGDPGPKGDPGQPGATGAQGPPGDAPDPNRMPLDDILEGRWDRDPGRFRTYDVTGLQSEAVWSDGTDLLIGFNGGIERLAIDTGATLAAGSASPAQGRARDITVFGDDVYVTAFDPSSPFSSPGSIQRFDLATLAPIGAPIAAPTGAEYAAVANGRLYVGGSVDSFVTVVDLATGQQVDANPSTPGVVDDIGLAAPTRGIAAVGTDVFVAINSAADQMVEIDADLDVQTLTGIAEDFHHLASDGTLLYGWDIDDQVMRTMDPTTGLEVGSAFAIGASVDVGPIEYDGRWLYVGNPTEAEIIIVDPTTRSKVGAIPDISPRSMHFDGASLWSAGYVVARHLPL</sequence>
<dbReference type="InterPro" id="IPR015943">
    <property type="entry name" value="WD40/YVTN_repeat-like_dom_sf"/>
</dbReference>
<dbReference type="EMBL" id="AP012057">
    <property type="protein sequence ID" value="BAN01293.1"/>
    <property type="molecule type" value="Genomic_DNA"/>
</dbReference>